<keyword evidence="2" id="KW-0560">Oxidoreductase</keyword>
<comment type="similarity">
    <text evidence="1">Belongs to the non-flavoprotein flavin reductase family.</text>
</comment>
<reference evidence="4 5" key="1">
    <citation type="submission" date="2023-02" db="EMBL/GenBank/DDBJ databases">
        <title>Streptomyces sp. SCA4-21 with antifungal activity against Fusarium oxysporum f. sp. cubense, Streptomyces sp. SCA2-17 with antifungal activity against Fusarium oxysporum f. sp. cubense.</title>
        <authorList>
            <person name="Qi D."/>
        </authorList>
    </citation>
    <scope>NUCLEOTIDE SEQUENCE [LARGE SCALE GENOMIC DNA]</scope>
    <source>
        <strain evidence="4 5">SCA4-21</strain>
    </source>
</reference>
<proteinExistence type="inferred from homology"/>
<dbReference type="Pfam" id="PF01613">
    <property type="entry name" value="Flavin_Reduct"/>
    <property type="match status" value="1"/>
</dbReference>
<dbReference type="InterPro" id="IPR012349">
    <property type="entry name" value="Split_barrel_FMN-bd"/>
</dbReference>
<dbReference type="Gene3D" id="2.30.110.10">
    <property type="entry name" value="Electron Transport, Fmn-binding Protein, Chain A"/>
    <property type="match status" value="1"/>
</dbReference>
<accession>A0ABY9V5G7</accession>
<protein>
    <submittedName>
        <fullName evidence="4">Flavin reductase family protein</fullName>
    </submittedName>
</protein>
<dbReference type="PANTHER" id="PTHR30466:SF11">
    <property type="entry name" value="FLAVIN-DEPENDENT MONOOXYGENASE, REDUCTASE SUBUNIT HSAB"/>
    <property type="match status" value="1"/>
</dbReference>
<sequence length="162" mass="16142">MTGDALLDTLLTSCVVVTSRDGDEPRGCLVGSVMPVGYDAGVVAFALTAGSRTERAVAGSGVAALHVLAADDLATARVFAADGDRFARVPWSAGALGAPVLGGVVGVLEVAVTASCVAGGCRVFCGEVRHATSAGTPDRVLTITEIRERGVEPARASMGGGT</sequence>
<dbReference type="SMART" id="SM00903">
    <property type="entry name" value="Flavin_Reduct"/>
    <property type="match status" value="1"/>
</dbReference>
<gene>
    <name evidence="4" type="ORF">PS467_34370</name>
</gene>
<name>A0ABY9V5G7_9ACTN</name>
<evidence type="ECO:0000313" key="5">
    <source>
        <dbReference type="Proteomes" id="UP001305606"/>
    </source>
</evidence>
<dbReference type="SUPFAM" id="SSF50475">
    <property type="entry name" value="FMN-binding split barrel"/>
    <property type="match status" value="1"/>
</dbReference>
<evidence type="ECO:0000313" key="4">
    <source>
        <dbReference type="EMBL" id="WNF00049.1"/>
    </source>
</evidence>
<feature type="domain" description="Flavin reductase like" evidence="3">
    <location>
        <begin position="7"/>
        <end position="140"/>
    </location>
</feature>
<dbReference type="Proteomes" id="UP001305606">
    <property type="component" value="Chromosome"/>
</dbReference>
<dbReference type="RefSeq" id="WP_268975589.1">
    <property type="nucleotide sequence ID" value="NZ_CP117522.1"/>
</dbReference>
<dbReference type="PANTHER" id="PTHR30466">
    <property type="entry name" value="FLAVIN REDUCTASE"/>
    <property type="match status" value="1"/>
</dbReference>
<evidence type="ECO:0000256" key="2">
    <source>
        <dbReference type="ARBA" id="ARBA00023002"/>
    </source>
</evidence>
<dbReference type="InterPro" id="IPR050268">
    <property type="entry name" value="NADH-dep_flavin_reductase"/>
</dbReference>
<keyword evidence="5" id="KW-1185">Reference proteome</keyword>
<dbReference type="InterPro" id="IPR002563">
    <property type="entry name" value="Flavin_Rdtase-like_dom"/>
</dbReference>
<evidence type="ECO:0000259" key="3">
    <source>
        <dbReference type="SMART" id="SM00903"/>
    </source>
</evidence>
<organism evidence="4 5">
    <name type="scientific">Streptomyces luomodiensis</name>
    <dbReference type="NCBI Taxonomy" id="3026192"/>
    <lineage>
        <taxon>Bacteria</taxon>
        <taxon>Bacillati</taxon>
        <taxon>Actinomycetota</taxon>
        <taxon>Actinomycetes</taxon>
        <taxon>Kitasatosporales</taxon>
        <taxon>Streptomycetaceae</taxon>
        <taxon>Streptomyces</taxon>
    </lineage>
</organism>
<dbReference type="EMBL" id="CP117522">
    <property type="protein sequence ID" value="WNF00049.1"/>
    <property type="molecule type" value="Genomic_DNA"/>
</dbReference>
<evidence type="ECO:0000256" key="1">
    <source>
        <dbReference type="ARBA" id="ARBA00008898"/>
    </source>
</evidence>